<protein>
    <submittedName>
        <fullName evidence="3">MFS transporter</fullName>
    </submittedName>
</protein>
<keyword evidence="2" id="KW-0812">Transmembrane</keyword>
<reference evidence="3 4" key="1">
    <citation type="journal article" date="2019" name="Nat. Microbiol.">
        <title>Mediterranean grassland soil C-N compound turnover is dependent on rainfall and depth, and is mediated by genomically divergent microorganisms.</title>
        <authorList>
            <person name="Diamond S."/>
            <person name="Andeer P.F."/>
            <person name="Li Z."/>
            <person name="Crits-Christoph A."/>
            <person name="Burstein D."/>
            <person name="Anantharaman K."/>
            <person name="Lane K.R."/>
            <person name="Thomas B.C."/>
            <person name="Pan C."/>
            <person name="Northen T.R."/>
            <person name="Banfield J.F."/>
        </authorList>
    </citation>
    <scope>NUCLEOTIDE SEQUENCE [LARGE SCALE GENOMIC DNA]</scope>
    <source>
        <strain evidence="3">NP_3</strain>
    </source>
</reference>
<dbReference type="Proteomes" id="UP000318509">
    <property type="component" value="Unassembled WGS sequence"/>
</dbReference>
<feature type="compositionally biased region" description="Basic and acidic residues" evidence="1">
    <location>
        <begin position="455"/>
        <end position="464"/>
    </location>
</feature>
<feature type="region of interest" description="Disordered" evidence="1">
    <location>
        <begin position="1"/>
        <end position="36"/>
    </location>
</feature>
<name>A0A537JTK8_9BACT</name>
<keyword evidence="2" id="KW-0472">Membrane</keyword>
<feature type="compositionally biased region" description="Low complexity" evidence="1">
    <location>
        <begin position="1"/>
        <end position="19"/>
    </location>
</feature>
<dbReference type="PANTHER" id="PTHR23520">
    <property type="entry name" value="TRANSPORTER, PUTATIVE (AFU_ORTHOLOGUE AFUA_3G04000)-RELATED"/>
    <property type="match status" value="1"/>
</dbReference>
<evidence type="ECO:0000313" key="3">
    <source>
        <dbReference type="EMBL" id="TMI86867.1"/>
    </source>
</evidence>
<feature type="transmembrane region" description="Helical" evidence="2">
    <location>
        <begin position="173"/>
        <end position="199"/>
    </location>
</feature>
<dbReference type="GO" id="GO:0022857">
    <property type="term" value="F:transmembrane transporter activity"/>
    <property type="evidence" value="ECO:0007669"/>
    <property type="project" value="InterPro"/>
</dbReference>
<dbReference type="PANTHER" id="PTHR23520:SF5">
    <property type="entry name" value="TRANSPORTER, PUTATIVE (AFU_ORTHOLOGUE AFUA_3G04000)-RELATED"/>
    <property type="match status" value="1"/>
</dbReference>
<feature type="transmembrane region" description="Helical" evidence="2">
    <location>
        <begin position="258"/>
        <end position="282"/>
    </location>
</feature>
<dbReference type="SUPFAM" id="SSF103473">
    <property type="entry name" value="MFS general substrate transporter"/>
    <property type="match status" value="1"/>
</dbReference>
<evidence type="ECO:0000313" key="4">
    <source>
        <dbReference type="Proteomes" id="UP000318509"/>
    </source>
</evidence>
<dbReference type="AlphaFoldDB" id="A0A537JTK8"/>
<dbReference type="InterPro" id="IPR036259">
    <property type="entry name" value="MFS_trans_sf"/>
</dbReference>
<proteinExistence type="predicted"/>
<organism evidence="3 4">
    <name type="scientific">Candidatus Segetimicrobium genomatis</name>
    <dbReference type="NCBI Taxonomy" id="2569760"/>
    <lineage>
        <taxon>Bacteria</taxon>
        <taxon>Bacillati</taxon>
        <taxon>Candidatus Sysuimicrobiota</taxon>
        <taxon>Candidatus Sysuimicrobiia</taxon>
        <taxon>Candidatus Sysuimicrobiales</taxon>
        <taxon>Candidatus Segetimicrobiaceae</taxon>
        <taxon>Candidatus Segetimicrobium</taxon>
    </lineage>
</organism>
<feature type="transmembrane region" description="Helical" evidence="2">
    <location>
        <begin position="294"/>
        <end position="313"/>
    </location>
</feature>
<sequence>MRSARPQASRSSTASTQRSPRSRAPRRRGSGGKVRPSLLTRDGRLLVAARAVRMFAYGFLSVILALYLSAAGFSASQIGWLFTVALAGGAATTAVVSLMVNRWGRRRTLIASALLMAAAGIALATRQGFLVLLPLSAIGALSPTGQENGPFLSLEQAALSQTTAAPHRVMPYAWYNLAGSVAAALGALAAGAVPAAFRVMGGTAAAAEQSLIWASAAAGVILAGQYLALSAAVEVAATGRPDDASPGLGRSRRAVIKLTALFGVDALAGGLVVQSLVAFWLYRRFGVDLESLGLLFFGTNLLSALSYLAAAGLASRFGLLNTTVFTHLPSNLLLGLVPFMPSWPLAAAMLLARSALSQMDVPTRQAYTMALVAPEERAAAAGLTNAVRPAAQSLAPAISGLALQSAASGLPFVLAGALKAGYDLTLWLVFRRVALQAEPTSGQTAEGPGTPCRPDATREGHRQR</sequence>
<evidence type="ECO:0000256" key="2">
    <source>
        <dbReference type="SAM" id="Phobius"/>
    </source>
</evidence>
<feature type="transmembrane region" description="Helical" evidence="2">
    <location>
        <begin position="79"/>
        <end position="101"/>
    </location>
</feature>
<feature type="region of interest" description="Disordered" evidence="1">
    <location>
        <begin position="439"/>
        <end position="464"/>
    </location>
</feature>
<feature type="transmembrane region" description="Helical" evidence="2">
    <location>
        <begin position="108"/>
        <end position="125"/>
    </location>
</feature>
<dbReference type="Pfam" id="PF07690">
    <property type="entry name" value="MFS_1"/>
    <property type="match status" value="1"/>
</dbReference>
<gene>
    <name evidence="3" type="ORF">E6H00_17335</name>
</gene>
<feature type="compositionally biased region" description="Basic residues" evidence="1">
    <location>
        <begin position="20"/>
        <end position="30"/>
    </location>
</feature>
<evidence type="ECO:0000256" key="1">
    <source>
        <dbReference type="SAM" id="MobiDB-lite"/>
    </source>
</evidence>
<accession>A0A537JTK8</accession>
<comment type="caution">
    <text evidence="3">The sequence shown here is derived from an EMBL/GenBank/DDBJ whole genome shotgun (WGS) entry which is preliminary data.</text>
</comment>
<feature type="transmembrane region" description="Helical" evidence="2">
    <location>
        <begin position="333"/>
        <end position="352"/>
    </location>
</feature>
<dbReference type="EMBL" id="VBAK01000176">
    <property type="protein sequence ID" value="TMI86867.1"/>
    <property type="molecule type" value="Genomic_DNA"/>
</dbReference>
<feature type="transmembrane region" description="Helical" evidence="2">
    <location>
        <begin position="211"/>
        <end position="238"/>
    </location>
</feature>
<dbReference type="Gene3D" id="1.20.1250.20">
    <property type="entry name" value="MFS general substrate transporter like domains"/>
    <property type="match status" value="1"/>
</dbReference>
<keyword evidence="2" id="KW-1133">Transmembrane helix</keyword>
<feature type="transmembrane region" description="Helical" evidence="2">
    <location>
        <begin position="54"/>
        <end position="73"/>
    </location>
</feature>
<dbReference type="InterPro" id="IPR011701">
    <property type="entry name" value="MFS"/>
</dbReference>